<keyword evidence="2" id="KW-1185">Reference proteome</keyword>
<dbReference type="EMBL" id="FNEZ01000004">
    <property type="protein sequence ID" value="SDK14727.1"/>
    <property type="molecule type" value="Genomic_DNA"/>
</dbReference>
<evidence type="ECO:0000313" key="1">
    <source>
        <dbReference type="EMBL" id="SDK14727.1"/>
    </source>
</evidence>
<dbReference type="AlphaFoldDB" id="A0A1G8ZI48"/>
<name>A0A1G8ZI48_9FLAO</name>
<gene>
    <name evidence="1" type="ORF">SAMN04487935_2608</name>
</gene>
<reference evidence="1 2" key="1">
    <citation type="submission" date="2016-10" db="EMBL/GenBank/DDBJ databases">
        <authorList>
            <person name="de Groot N.N."/>
        </authorList>
    </citation>
    <scope>NUCLEOTIDE SEQUENCE [LARGE SCALE GENOMIC DNA]</scope>
    <source>
        <strain evidence="1 2">CGMCC 1.10076</strain>
    </source>
</reference>
<dbReference type="Proteomes" id="UP000199580">
    <property type="component" value="Unassembled WGS sequence"/>
</dbReference>
<organism evidence="1 2">
    <name type="scientific">Flavobacterium noncentrifugens</name>
    <dbReference type="NCBI Taxonomy" id="1128970"/>
    <lineage>
        <taxon>Bacteria</taxon>
        <taxon>Pseudomonadati</taxon>
        <taxon>Bacteroidota</taxon>
        <taxon>Flavobacteriia</taxon>
        <taxon>Flavobacteriales</taxon>
        <taxon>Flavobacteriaceae</taxon>
        <taxon>Flavobacterium</taxon>
    </lineage>
</organism>
<proteinExistence type="predicted"/>
<protein>
    <submittedName>
        <fullName evidence="1">Uncharacterized protein</fullName>
    </submittedName>
</protein>
<accession>A0A1G8ZI48</accession>
<evidence type="ECO:0000313" key="2">
    <source>
        <dbReference type="Proteomes" id="UP000199580"/>
    </source>
</evidence>
<sequence>MTKMPTMDSKEQFFKIISTYYSNITGDKIPKAFLTGMCVQITDYYYDQYTRSYMHNPKSKKRYSTFDLKDIDHPYTFEIAIKYFKKTDPNQYLHYAALALDMTESDIKDFEKSREDFYNMF</sequence>